<organism evidence="2 3">
    <name type="scientific">Rosistilla carotiformis</name>
    <dbReference type="NCBI Taxonomy" id="2528017"/>
    <lineage>
        <taxon>Bacteria</taxon>
        <taxon>Pseudomonadati</taxon>
        <taxon>Planctomycetota</taxon>
        <taxon>Planctomycetia</taxon>
        <taxon>Pirellulales</taxon>
        <taxon>Pirellulaceae</taxon>
        <taxon>Rosistilla</taxon>
    </lineage>
</organism>
<evidence type="ECO:0008006" key="4">
    <source>
        <dbReference type="Google" id="ProtNLM"/>
    </source>
</evidence>
<dbReference type="KEGG" id="rcf:Poly24_04970"/>
<dbReference type="EMBL" id="CP036348">
    <property type="protein sequence ID" value="QDV66809.1"/>
    <property type="molecule type" value="Genomic_DNA"/>
</dbReference>
<dbReference type="Proteomes" id="UP000315082">
    <property type="component" value="Chromosome"/>
</dbReference>
<feature type="compositionally biased region" description="Polar residues" evidence="1">
    <location>
        <begin position="875"/>
        <end position="886"/>
    </location>
</feature>
<dbReference type="Gene3D" id="2.60.40.10">
    <property type="entry name" value="Immunoglobulins"/>
    <property type="match status" value="1"/>
</dbReference>
<dbReference type="InterPro" id="IPR018247">
    <property type="entry name" value="EF_Hand_1_Ca_BS"/>
</dbReference>
<dbReference type="PROSITE" id="PS00018">
    <property type="entry name" value="EF_HAND_1"/>
    <property type="match status" value="1"/>
</dbReference>
<feature type="region of interest" description="Disordered" evidence="1">
    <location>
        <begin position="853"/>
        <end position="896"/>
    </location>
</feature>
<reference evidence="2 3" key="1">
    <citation type="submission" date="2019-02" db="EMBL/GenBank/DDBJ databases">
        <title>Deep-cultivation of Planctomycetes and their phenomic and genomic characterization uncovers novel biology.</title>
        <authorList>
            <person name="Wiegand S."/>
            <person name="Jogler M."/>
            <person name="Boedeker C."/>
            <person name="Pinto D."/>
            <person name="Vollmers J."/>
            <person name="Rivas-Marin E."/>
            <person name="Kohn T."/>
            <person name="Peeters S.H."/>
            <person name="Heuer A."/>
            <person name="Rast P."/>
            <person name="Oberbeckmann S."/>
            <person name="Bunk B."/>
            <person name="Jeske O."/>
            <person name="Meyerdierks A."/>
            <person name="Storesund J.E."/>
            <person name="Kallscheuer N."/>
            <person name="Luecker S."/>
            <person name="Lage O.M."/>
            <person name="Pohl T."/>
            <person name="Merkel B.J."/>
            <person name="Hornburger P."/>
            <person name="Mueller R.-W."/>
            <person name="Bruemmer F."/>
            <person name="Labrenz M."/>
            <person name="Spormann A.M."/>
            <person name="Op den Camp H."/>
            <person name="Overmann J."/>
            <person name="Amann R."/>
            <person name="Jetten M.S.M."/>
            <person name="Mascher T."/>
            <person name="Medema M.H."/>
            <person name="Devos D.P."/>
            <person name="Kaster A.-K."/>
            <person name="Ovreas L."/>
            <person name="Rohde M."/>
            <person name="Galperin M.Y."/>
            <person name="Jogler C."/>
        </authorList>
    </citation>
    <scope>NUCLEOTIDE SEQUENCE [LARGE SCALE GENOMIC DNA]</scope>
    <source>
        <strain evidence="2 3">Poly24</strain>
    </source>
</reference>
<keyword evidence="3" id="KW-1185">Reference proteome</keyword>
<accession>A0A518JMM4</accession>
<evidence type="ECO:0000256" key="1">
    <source>
        <dbReference type="SAM" id="MobiDB-lite"/>
    </source>
</evidence>
<evidence type="ECO:0000313" key="2">
    <source>
        <dbReference type="EMBL" id="QDV66809.1"/>
    </source>
</evidence>
<name>A0A518JMM4_9BACT</name>
<dbReference type="GO" id="GO:0000272">
    <property type="term" value="P:polysaccharide catabolic process"/>
    <property type="evidence" value="ECO:0007669"/>
    <property type="project" value="InterPro"/>
</dbReference>
<feature type="compositionally biased region" description="Polar residues" evidence="1">
    <location>
        <begin position="853"/>
        <end position="864"/>
    </location>
</feature>
<sequence>MANENLISGFPSFIGSIDYSLLLPLSVYCLLLSMSHPLRLSRRRNSRRRCALRVEHLESRQLLAGLPLGASSFDTAEYLLGRVAVTPVFIESDGSIDPSSQDWSTEEIAETLAKVTEGMQWWADTLDELNTVHSLEFVIDDSFATTPYESPYEPIARRSDDYVLWVSQFLHDVGHADSGSLDQGIREFNDAQRQKLDTDWSFTIFVAAADANGQFASGGSFSTAFALPGGLFFVSPSSRPTSTFSHEAGHIFYALDEYQGGASAQRSRGYYNTLNSNAIDGNPQAGFVQQPSIMSGGTVLQTAFLNHTSAASTLALVGWQDSDGDGIFDVLDVPLKLSGSGRFDSNTSTYRFQGTATAQALPNQNPSGLQNDITLNEISWIEYQIDGGDWIVAAQPNLQTAALDLQIPISAAFNEIRIRAVDRQTGVTSNLFTGTADLPATTESVAAISGHVWLDRKNDQTFDSADPGVAGLSIQLIDELGQPISLVEGVDPDNFPTGGVPETPGVTISAIGTAVNSDVFAVESEFATTGTDVFAALAIQQFRGSESWSSARDQIFQATFDDPVRQVWIDATALTAPAYGRIEAYDSNGDLIYRVTSDAIATGESVTLEIATETAQIASVQVFGHAETSIALDNLRFGTPTATQTDRLGTFSFVGLPDGQYRIQIDTERPEIFQIQDPLIDVDVTNGAIQSKVAVRVLQLTSPWQNPADRFDVNDSNSLEPLDALQILNEINRNGSRALTSDDIGARYFDVNGDGLIAPIDVLNVINAIQRTPSASSEGESVAMSDQSPEDRFTEVVRDASASVPLQAFSQVAGEQTDKESLVAPSDHEQATDAFFATQRLALFQPIPGLITQHATPTNQTASPNPEEKDDANETEVSISSLQWNVLPSGPSAEPF</sequence>
<dbReference type="SUPFAM" id="SSF117074">
    <property type="entry name" value="Hypothetical protein PA1324"/>
    <property type="match status" value="1"/>
</dbReference>
<evidence type="ECO:0000313" key="3">
    <source>
        <dbReference type="Proteomes" id="UP000315082"/>
    </source>
</evidence>
<dbReference type="Pfam" id="PF00404">
    <property type="entry name" value="Dockerin_1"/>
    <property type="match status" value="1"/>
</dbReference>
<protein>
    <recommendedName>
        <fullName evidence="4">Dockerin type I repeat protein</fullName>
    </recommendedName>
</protein>
<proteinExistence type="predicted"/>
<dbReference type="GO" id="GO:0004553">
    <property type="term" value="F:hydrolase activity, hydrolyzing O-glycosyl compounds"/>
    <property type="evidence" value="ECO:0007669"/>
    <property type="project" value="InterPro"/>
</dbReference>
<gene>
    <name evidence="2" type="ORF">Poly24_04970</name>
</gene>
<dbReference type="InterPro" id="IPR013783">
    <property type="entry name" value="Ig-like_fold"/>
</dbReference>
<dbReference type="InterPro" id="IPR002105">
    <property type="entry name" value="Dockerin_1_rpt"/>
</dbReference>
<dbReference type="AlphaFoldDB" id="A0A518JMM4"/>